<feature type="compositionally biased region" description="Polar residues" evidence="10">
    <location>
        <begin position="595"/>
        <end position="614"/>
    </location>
</feature>
<dbReference type="CDD" id="cd14037">
    <property type="entry name" value="STKc_NAK_like"/>
    <property type="match status" value="1"/>
</dbReference>
<feature type="compositionally biased region" description="Polar residues" evidence="10">
    <location>
        <begin position="1038"/>
        <end position="1061"/>
    </location>
</feature>
<evidence type="ECO:0000313" key="12">
    <source>
        <dbReference type="EMBL" id="KAG0310358.1"/>
    </source>
</evidence>
<dbReference type="PROSITE" id="PS00108">
    <property type="entry name" value="PROTEIN_KINASE_ST"/>
    <property type="match status" value="1"/>
</dbReference>
<feature type="region of interest" description="Disordered" evidence="10">
    <location>
        <begin position="690"/>
        <end position="731"/>
    </location>
</feature>
<feature type="compositionally biased region" description="Low complexity" evidence="10">
    <location>
        <begin position="361"/>
        <end position="373"/>
    </location>
</feature>
<protein>
    <recommendedName>
        <fullName evidence="1">non-specific serine/threonine protein kinase</fullName>
        <ecNumber evidence="1">2.7.11.1</ecNumber>
    </recommendedName>
</protein>
<dbReference type="EMBL" id="JAAAIN010000848">
    <property type="protein sequence ID" value="KAG0310358.1"/>
    <property type="molecule type" value="Genomic_DNA"/>
</dbReference>
<feature type="compositionally biased region" description="Polar residues" evidence="10">
    <location>
        <begin position="374"/>
        <end position="392"/>
    </location>
</feature>
<evidence type="ECO:0000313" key="13">
    <source>
        <dbReference type="Proteomes" id="UP000823405"/>
    </source>
</evidence>
<comment type="catalytic activity">
    <reaction evidence="7">
        <text>L-threonyl-[protein] + ATP = O-phospho-L-threonyl-[protein] + ADP + H(+)</text>
        <dbReference type="Rhea" id="RHEA:46608"/>
        <dbReference type="Rhea" id="RHEA-COMP:11060"/>
        <dbReference type="Rhea" id="RHEA-COMP:11605"/>
        <dbReference type="ChEBI" id="CHEBI:15378"/>
        <dbReference type="ChEBI" id="CHEBI:30013"/>
        <dbReference type="ChEBI" id="CHEBI:30616"/>
        <dbReference type="ChEBI" id="CHEBI:61977"/>
        <dbReference type="ChEBI" id="CHEBI:456216"/>
        <dbReference type="EC" id="2.7.11.1"/>
    </reaction>
</comment>
<evidence type="ECO:0000256" key="8">
    <source>
        <dbReference type="ARBA" id="ARBA00048679"/>
    </source>
</evidence>
<keyword evidence="6" id="KW-0067">ATP-binding</keyword>
<dbReference type="GO" id="GO:0005524">
    <property type="term" value="F:ATP binding"/>
    <property type="evidence" value="ECO:0007669"/>
    <property type="project" value="UniProtKB-KW"/>
</dbReference>
<keyword evidence="13" id="KW-1185">Reference proteome</keyword>
<feature type="compositionally biased region" description="Polar residues" evidence="10">
    <location>
        <begin position="437"/>
        <end position="452"/>
    </location>
</feature>
<feature type="compositionally biased region" description="Low complexity" evidence="10">
    <location>
        <begin position="852"/>
        <end position="865"/>
    </location>
</feature>
<keyword evidence="4" id="KW-0547">Nucleotide-binding</keyword>
<dbReference type="InterPro" id="IPR000719">
    <property type="entry name" value="Prot_kinase_dom"/>
</dbReference>
<dbReference type="AlphaFoldDB" id="A0A9P6R0R6"/>
<evidence type="ECO:0000256" key="6">
    <source>
        <dbReference type="ARBA" id="ARBA00022840"/>
    </source>
</evidence>
<dbReference type="SUPFAM" id="SSF56112">
    <property type="entry name" value="Protein kinase-like (PK-like)"/>
    <property type="match status" value="1"/>
</dbReference>
<feature type="compositionally biased region" description="Low complexity" evidence="10">
    <location>
        <begin position="824"/>
        <end position="838"/>
    </location>
</feature>
<feature type="region of interest" description="Disordered" evidence="10">
    <location>
        <begin position="824"/>
        <end position="969"/>
    </location>
</feature>
<sequence>MNAVGLHMTPAPQGTILPGTTIQLGRFTVVIDRYIAEGGFAHVYVGSILNNGAIVSGFPVVIKRIAVADKERLAVVNSEIETMKRLGKHKNIVEYMDSCMGKLEHGGYEVLILMEYCGGGPVIDLMNRRLQHRLTEPEILKIFSNVCEAVAYLHYCDPPILHRDIKVENILLSNNDYKLCDFGSATTNILRGENIPRNVKDIQLLEEEINNHTTLQYRAPEMLDLYMRKGIDEKIDIWALGVLLYKLCYYTTPFEEQGQLAILNARYTIPDHPVFSPALIGLFQSMLKEDPRQRPNIYQVMKMTSNLRGLPCPIQNKYPDMTMAAPVPETSATANILSHQAVVRPMDVLPSIEPMRRGRPTRSPAPTTPAMTSNNNYTNTFPSTTTAQTTDFSAGFDDSFGQFTQSDPASQFSKIPPTGDAFDFGGSSPSPANSSSTQAKRSTFDFQSSKGANGTDEFGFDLPSTSGDLLHPEPQPVSSRFKMPAQLSGNNQGFPAPTHFNAAPKAKPTANDLFFGSSANTNFDSTDSGSRTDSPASFSSTGPTIVGLSSPSSNTGSSGMSKPLLGSRLPSQNTTPKPYQSYQSPNPALSRSIHSDGTGNSRTGFSGVSSSNIPPRSISGMGASNTAGQGVDLLTTKMESMDLLQRQQIEQLGQFGVESTGMLSAQNTQGKARVFDPSRTLDGLRSVDLESRTGSSAGSVATPPLAQRPQLSASSSVASSNPELPPLDRNNLAKRDMDAELKLIQLQQKEFERQQQELIQLQRAQLEEQQRQHRQQQEQLQKQQQQQIQQQHEKWQERKRMLKEQEQLSQQQLSQQQDLQQKHQTQQWQQQQQQQQQQYLPTATSGADPLGSNNSSNNSMPSSTNAYRQSYSGPSSAIGTPTLAGRFNSVPRSSLDEHERYKAPTSQPSDLSSQVASDASAPTVPVKSARRTGMNGAGTTPVKVARRTSFNNNLPPGQKPELLPKPTRFRMKDGTGTLMTGEEEAFKKKFPSADMDDDLIQFQTPVTATPIAPVSSSYYTAKDNSPMTSAGYGLENPVPSSYGRTTTVGATDNSQYKSPSQRAWEMTQQSQRQQEDEEEDEPLVRTRRRHHTTPSGPTAQAPVGKSELEDGGEAEGAPMESVRERVQRMNRVGRVV</sequence>
<dbReference type="Proteomes" id="UP000823405">
    <property type="component" value="Unassembled WGS sequence"/>
</dbReference>
<evidence type="ECO:0000256" key="3">
    <source>
        <dbReference type="ARBA" id="ARBA00022679"/>
    </source>
</evidence>
<keyword evidence="2" id="KW-0723">Serine/threonine-protein kinase</keyword>
<dbReference type="PROSITE" id="PS50011">
    <property type="entry name" value="PROTEIN_KINASE_DOM"/>
    <property type="match status" value="1"/>
</dbReference>
<feature type="compositionally biased region" description="Polar residues" evidence="10">
    <location>
        <begin position="401"/>
        <end position="413"/>
    </location>
</feature>
<dbReference type="OrthoDB" id="2018507at2759"/>
<keyword evidence="9" id="KW-0175">Coiled coil</keyword>
<feature type="compositionally biased region" description="Polar residues" evidence="10">
    <location>
        <begin position="866"/>
        <end position="879"/>
    </location>
</feature>
<accession>A0A9P6R0R6</accession>
<dbReference type="Pfam" id="PF00069">
    <property type="entry name" value="Pkinase"/>
    <property type="match status" value="1"/>
</dbReference>
<gene>
    <name evidence="12" type="ORF">BGZ97_012619</name>
</gene>
<evidence type="ECO:0000256" key="4">
    <source>
        <dbReference type="ARBA" id="ARBA00022741"/>
    </source>
</evidence>
<feature type="region of interest" description="Disordered" evidence="10">
    <location>
        <begin position="352"/>
        <end position="625"/>
    </location>
</feature>
<feature type="compositionally biased region" description="Polar residues" evidence="10">
    <location>
        <begin position="904"/>
        <end position="917"/>
    </location>
</feature>
<comment type="catalytic activity">
    <reaction evidence="8">
        <text>L-seryl-[protein] + ATP = O-phospho-L-seryl-[protein] + ADP + H(+)</text>
        <dbReference type="Rhea" id="RHEA:17989"/>
        <dbReference type="Rhea" id="RHEA-COMP:9863"/>
        <dbReference type="Rhea" id="RHEA-COMP:11604"/>
        <dbReference type="ChEBI" id="CHEBI:15378"/>
        <dbReference type="ChEBI" id="CHEBI:29999"/>
        <dbReference type="ChEBI" id="CHEBI:30616"/>
        <dbReference type="ChEBI" id="CHEBI:83421"/>
        <dbReference type="ChEBI" id="CHEBI:456216"/>
        <dbReference type="EC" id="2.7.11.1"/>
    </reaction>
</comment>
<feature type="coiled-coil region" evidence="9">
    <location>
        <begin position="734"/>
        <end position="822"/>
    </location>
</feature>
<organism evidence="12 13">
    <name type="scientific">Linnemannia gamsii</name>
    <dbReference type="NCBI Taxonomy" id="64522"/>
    <lineage>
        <taxon>Eukaryota</taxon>
        <taxon>Fungi</taxon>
        <taxon>Fungi incertae sedis</taxon>
        <taxon>Mucoromycota</taxon>
        <taxon>Mortierellomycotina</taxon>
        <taxon>Mortierellomycetes</taxon>
        <taxon>Mortierellales</taxon>
        <taxon>Mortierellaceae</taxon>
        <taxon>Linnemannia</taxon>
    </lineage>
</organism>
<dbReference type="GO" id="GO:0007015">
    <property type="term" value="P:actin filament organization"/>
    <property type="evidence" value="ECO:0007669"/>
    <property type="project" value="TreeGrafter"/>
</dbReference>
<comment type="caution">
    <text evidence="12">The sequence shown here is derived from an EMBL/GenBank/DDBJ whole genome shotgun (WGS) entry which is preliminary data.</text>
</comment>
<dbReference type="GO" id="GO:0004674">
    <property type="term" value="F:protein serine/threonine kinase activity"/>
    <property type="evidence" value="ECO:0007669"/>
    <property type="project" value="UniProtKB-KW"/>
</dbReference>
<feature type="region of interest" description="Disordered" evidence="10">
    <location>
        <begin position="1030"/>
        <end position="1136"/>
    </location>
</feature>
<keyword evidence="5" id="KW-0418">Kinase</keyword>
<evidence type="ECO:0000256" key="9">
    <source>
        <dbReference type="SAM" id="Coils"/>
    </source>
</evidence>
<evidence type="ECO:0000256" key="7">
    <source>
        <dbReference type="ARBA" id="ARBA00047899"/>
    </source>
</evidence>
<dbReference type="GO" id="GO:0005737">
    <property type="term" value="C:cytoplasm"/>
    <property type="evidence" value="ECO:0007669"/>
    <property type="project" value="TreeGrafter"/>
</dbReference>
<feature type="domain" description="Protein kinase" evidence="11">
    <location>
        <begin position="29"/>
        <end position="307"/>
    </location>
</feature>
<dbReference type="Gene3D" id="1.10.510.10">
    <property type="entry name" value="Transferase(Phosphotransferase) domain 1"/>
    <property type="match status" value="1"/>
</dbReference>
<evidence type="ECO:0000256" key="2">
    <source>
        <dbReference type="ARBA" id="ARBA00022527"/>
    </source>
</evidence>
<evidence type="ECO:0000256" key="5">
    <source>
        <dbReference type="ARBA" id="ARBA00022777"/>
    </source>
</evidence>
<evidence type="ECO:0000256" key="1">
    <source>
        <dbReference type="ARBA" id="ARBA00012513"/>
    </source>
</evidence>
<evidence type="ECO:0000259" key="11">
    <source>
        <dbReference type="PROSITE" id="PS50011"/>
    </source>
</evidence>
<feature type="compositionally biased region" description="Polar residues" evidence="10">
    <location>
        <begin position="569"/>
        <end position="589"/>
    </location>
</feature>
<dbReference type="PANTHER" id="PTHR22967:SF57">
    <property type="entry name" value="AUXILIN, ISOFORM A-RELATED"/>
    <property type="match status" value="1"/>
</dbReference>
<feature type="compositionally biased region" description="Low complexity" evidence="10">
    <location>
        <begin position="547"/>
        <end position="561"/>
    </location>
</feature>
<dbReference type="GO" id="GO:0000147">
    <property type="term" value="P:actin cortical patch assembly"/>
    <property type="evidence" value="ECO:0007669"/>
    <property type="project" value="TreeGrafter"/>
</dbReference>
<reference evidence="12" key="1">
    <citation type="journal article" date="2020" name="Fungal Divers.">
        <title>Resolving the Mortierellaceae phylogeny through synthesis of multi-gene phylogenetics and phylogenomics.</title>
        <authorList>
            <person name="Vandepol N."/>
            <person name="Liber J."/>
            <person name="Desiro A."/>
            <person name="Na H."/>
            <person name="Kennedy M."/>
            <person name="Barry K."/>
            <person name="Grigoriev I.V."/>
            <person name="Miller A.N."/>
            <person name="O'Donnell K."/>
            <person name="Stajich J.E."/>
            <person name="Bonito G."/>
        </authorList>
    </citation>
    <scope>NUCLEOTIDE SEQUENCE</scope>
    <source>
        <strain evidence="12">NVP60</strain>
    </source>
</reference>
<feature type="compositionally biased region" description="Polar residues" evidence="10">
    <location>
        <begin position="517"/>
        <end position="543"/>
    </location>
</feature>
<dbReference type="EC" id="2.7.11.1" evidence="1"/>
<evidence type="ECO:0000256" key="10">
    <source>
        <dbReference type="SAM" id="MobiDB-lite"/>
    </source>
</evidence>
<keyword evidence="3" id="KW-0808">Transferase</keyword>
<name>A0A9P6R0R6_9FUNG</name>
<proteinExistence type="predicted"/>
<feature type="compositionally biased region" description="Low complexity" evidence="10">
    <location>
        <begin position="427"/>
        <end position="436"/>
    </location>
</feature>
<dbReference type="InterPro" id="IPR008271">
    <property type="entry name" value="Ser/Thr_kinase_AS"/>
</dbReference>
<dbReference type="PANTHER" id="PTHR22967">
    <property type="entry name" value="SERINE/THREONINE PROTEIN KINASE"/>
    <property type="match status" value="1"/>
</dbReference>
<dbReference type="SMART" id="SM00220">
    <property type="entry name" value="S_TKc"/>
    <property type="match status" value="1"/>
</dbReference>
<dbReference type="InterPro" id="IPR011009">
    <property type="entry name" value="Kinase-like_dom_sf"/>
</dbReference>